<feature type="domain" description="Glycosyltransferase subfamily 4-like N-terminal" evidence="2">
    <location>
        <begin position="13"/>
        <end position="163"/>
    </location>
</feature>
<dbReference type="Pfam" id="PF00534">
    <property type="entry name" value="Glycos_transf_1"/>
    <property type="match status" value="1"/>
</dbReference>
<dbReference type="RefSeq" id="WP_089182495.1">
    <property type="nucleotide sequence ID" value="NZ_CP043427.1"/>
</dbReference>
<evidence type="ECO:0000259" key="2">
    <source>
        <dbReference type="Pfam" id="PF13439"/>
    </source>
</evidence>
<dbReference type="EMBL" id="UFVD01000001">
    <property type="protein sequence ID" value="SUX09833.1"/>
    <property type="molecule type" value="Genomic_DNA"/>
</dbReference>
<dbReference type="InterPro" id="IPR001296">
    <property type="entry name" value="Glyco_trans_1"/>
</dbReference>
<reference evidence="3 4" key="1">
    <citation type="submission" date="2018-06" db="EMBL/GenBank/DDBJ databases">
        <authorList>
            <consortium name="Pathogen Informatics"/>
            <person name="Doyle S."/>
        </authorList>
    </citation>
    <scope>NUCLEOTIDE SEQUENCE [LARGE SCALE GENOMIC DNA]</scope>
    <source>
        <strain evidence="3 4">NCTC12475</strain>
    </source>
</reference>
<evidence type="ECO:0000313" key="3">
    <source>
        <dbReference type="EMBL" id="SUX09833.1"/>
    </source>
</evidence>
<dbReference type="GO" id="GO:0047265">
    <property type="term" value="F:poly(glycerol-phosphate) alpha-glucosyltransferase activity"/>
    <property type="evidence" value="ECO:0007669"/>
    <property type="project" value="UniProtKB-EC"/>
</dbReference>
<name>A0A381DH77_9BACT</name>
<dbReference type="Gene3D" id="3.40.50.2000">
    <property type="entry name" value="Glycogen Phosphorylase B"/>
    <property type="match status" value="2"/>
</dbReference>
<dbReference type="SUPFAM" id="SSF53756">
    <property type="entry name" value="UDP-Glycosyltransferase/glycogen phosphorylase"/>
    <property type="match status" value="1"/>
</dbReference>
<feature type="domain" description="Glycosyl transferase family 1" evidence="1">
    <location>
        <begin position="169"/>
        <end position="328"/>
    </location>
</feature>
<dbReference type="AlphaFoldDB" id="A0A381DH77"/>
<dbReference type="GeneID" id="93090668"/>
<evidence type="ECO:0000313" key="4">
    <source>
        <dbReference type="Proteomes" id="UP000254920"/>
    </source>
</evidence>
<keyword evidence="3" id="KW-0808">Transferase</keyword>
<proteinExistence type="predicted"/>
<dbReference type="InterPro" id="IPR028098">
    <property type="entry name" value="Glyco_trans_4-like_N"/>
</dbReference>
<dbReference type="STRING" id="32024.GCA_000788295_00147"/>
<sequence length="349" mass="40562">MKICFIISTLSKGGAERVMSVLANHLSKEFDITIFKFDSMPPFYDILPDVKVVSANLSVENLGFFKNLTKRFEKFIVLRKFLKENKFDAVISFLDYMNILTLLANKDQRIFISEHTNHSFLKSKIWKILKRLTYPKSEALSVLTSYDLLYYKKFVKNVEIIQNPMFEFQKRDLKKENIILAAGRLEIFKGVDVFLKSLSLIDKNLLKNWKIIIAGDGVLRDELENLAKELNLKVEFLGFVKDIQTYYEKSKIVVVTSRAEGFCNILMESIFFDCARISTDCIAGPSELIKDNFDGYLCEVDDENMIANRLENLMKDEDLRDKFVQNANLRRDDFLVENIGKKWINLIKA</sequence>
<accession>A0A381DH77</accession>
<evidence type="ECO:0000259" key="1">
    <source>
        <dbReference type="Pfam" id="PF00534"/>
    </source>
</evidence>
<dbReference type="Pfam" id="PF13439">
    <property type="entry name" value="Glyco_transf_4"/>
    <property type="match status" value="1"/>
</dbReference>
<dbReference type="EC" id="2.4.1.52" evidence="3"/>
<keyword evidence="4" id="KW-1185">Reference proteome</keyword>
<gene>
    <name evidence="3" type="primary">tagE_2</name>
    <name evidence="3" type="ORF">NCTC12475_00219</name>
</gene>
<organism evidence="3 4">
    <name type="scientific">Campylobacter sputorum subsp. sputorum</name>
    <dbReference type="NCBI Taxonomy" id="32024"/>
    <lineage>
        <taxon>Bacteria</taxon>
        <taxon>Pseudomonadati</taxon>
        <taxon>Campylobacterota</taxon>
        <taxon>Epsilonproteobacteria</taxon>
        <taxon>Campylobacterales</taxon>
        <taxon>Campylobacteraceae</taxon>
        <taxon>Campylobacter</taxon>
    </lineage>
</organism>
<protein>
    <submittedName>
        <fullName evidence="3">General glycosylation pathway protein</fullName>
        <ecNumber evidence="3">2.4.1.52</ecNumber>
    </submittedName>
</protein>
<dbReference type="CDD" id="cd03820">
    <property type="entry name" value="GT4_AmsD-like"/>
    <property type="match status" value="1"/>
</dbReference>
<dbReference type="OrthoDB" id="9775208at2"/>
<dbReference type="Proteomes" id="UP000254920">
    <property type="component" value="Unassembled WGS sequence"/>
</dbReference>
<dbReference type="PANTHER" id="PTHR12526">
    <property type="entry name" value="GLYCOSYLTRANSFERASE"/>
    <property type="match status" value="1"/>
</dbReference>
<keyword evidence="3" id="KW-0328">Glycosyltransferase</keyword>